<dbReference type="Proteomes" id="UP000593574">
    <property type="component" value="Unassembled WGS sequence"/>
</dbReference>
<keyword evidence="2" id="KW-1185">Reference proteome</keyword>
<name>A0A7J8ZE56_9ROSI</name>
<reference evidence="1 2" key="1">
    <citation type="journal article" date="2019" name="Genome Biol. Evol.">
        <title>Insights into the evolution of the New World diploid cottons (Gossypium, subgenus Houzingenia) based on genome sequencing.</title>
        <authorList>
            <person name="Grover C.E."/>
            <person name="Arick M.A. 2nd"/>
            <person name="Thrash A."/>
            <person name="Conover J.L."/>
            <person name="Sanders W.S."/>
            <person name="Peterson D.G."/>
            <person name="Frelichowski J.E."/>
            <person name="Scheffler J.A."/>
            <person name="Scheffler B.E."/>
            <person name="Wendel J.F."/>
        </authorList>
    </citation>
    <scope>NUCLEOTIDE SEQUENCE [LARGE SCALE GENOMIC DNA]</scope>
    <source>
        <strain evidence="1">4</strain>
        <tissue evidence="1">Leaf</tissue>
    </source>
</reference>
<protein>
    <submittedName>
        <fullName evidence="1">Uncharacterized protein</fullName>
    </submittedName>
</protein>
<gene>
    <name evidence="1" type="ORF">Golax_025084</name>
</gene>
<comment type="caution">
    <text evidence="1">The sequence shown here is derived from an EMBL/GenBank/DDBJ whole genome shotgun (WGS) entry which is preliminary data.</text>
</comment>
<accession>A0A7J8ZE56</accession>
<sequence>MELNMLNRLREVSSVGKSLWIISVTAACWSVWLVRNELVFDRKWPTMNSFIFHSKIRALMWVRFWCPSRHVG</sequence>
<proteinExistence type="predicted"/>
<evidence type="ECO:0000313" key="2">
    <source>
        <dbReference type="Proteomes" id="UP000593574"/>
    </source>
</evidence>
<dbReference type="AlphaFoldDB" id="A0A7J8ZE56"/>
<evidence type="ECO:0000313" key="1">
    <source>
        <dbReference type="EMBL" id="MBA0710088.1"/>
    </source>
</evidence>
<organism evidence="1 2">
    <name type="scientific">Gossypium laxum</name>
    <dbReference type="NCBI Taxonomy" id="34288"/>
    <lineage>
        <taxon>Eukaryota</taxon>
        <taxon>Viridiplantae</taxon>
        <taxon>Streptophyta</taxon>
        <taxon>Embryophyta</taxon>
        <taxon>Tracheophyta</taxon>
        <taxon>Spermatophyta</taxon>
        <taxon>Magnoliopsida</taxon>
        <taxon>eudicotyledons</taxon>
        <taxon>Gunneridae</taxon>
        <taxon>Pentapetalae</taxon>
        <taxon>rosids</taxon>
        <taxon>malvids</taxon>
        <taxon>Malvales</taxon>
        <taxon>Malvaceae</taxon>
        <taxon>Malvoideae</taxon>
        <taxon>Gossypium</taxon>
    </lineage>
</organism>
<dbReference type="EMBL" id="JABEZV010000004">
    <property type="protein sequence ID" value="MBA0710088.1"/>
    <property type="molecule type" value="Genomic_DNA"/>
</dbReference>